<dbReference type="EMBL" id="JACHMK010000001">
    <property type="protein sequence ID" value="MBB6334953.1"/>
    <property type="molecule type" value="Genomic_DNA"/>
</dbReference>
<evidence type="ECO:0000313" key="3">
    <source>
        <dbReference type="EMBL" id="MBB6334953.1"/>
    </source>
</evidence>
<dbReference type="RefSeq" id="WP_320658217.1">
    <property type="nucleotide sequence ID" value="NZ_JAXDYW010000041.1"/>
</dbReference>
<feature type="compositionally biased region" description="Low complexity" evidence="1">
    <location>
        <begin position="37"/>
        <end position="46"/>
    </location>
</feature>
<evidence type="ECO:0000313" key="4">
    <source>
        <dbReference type="Proteomes" id="UP000617426"/>
    </source>
</evidence>
<gene>
    <name evidence="3" type="ORF">HD592_001518</name>
</gene>
<reference evidence="3" key="1">
    <citation type="submission" date="2020-08" db="EMBL/GenBank/DDBJ databases">
        <title>Sequencing the genomes of 1000 actinobacteria strains.</title>
        <authorList>
            <person name="Klenk H.-P."/>
        </authorList>
    </citation>
    <scope>NUCLEOTIDE SEQUENCE</scope>
    <source>
        <strain evidence="3">DSM 10695</strain>
    </source>
</reference>
<organism evidence="3 4">
    <name type="scientific">Schaalia hyovaginalis</name>
    <dbReference type="NCBI Taxonomy" id="29316"/>
    <lineage>
        <taxon>Bacteria</taxon>
        <taxon>Bacillati</taxon>
        <taxon>Actinomycetota</taxon>
        <taxon>Actinomycetes</taxon>
        <taxon>Actinomycetales</taxon>
        <taxon>Actinomycetaceae</taxon>
        <taxon>Schaalia</taxon>
    </lineage>
</organism>
<sequence length="127" mass="13653">MSRSSAPRPMLLLTFGLASIALTIGACSPAAPKDDAVQSSAQSSADTPQSTIDGVAQSTIDELIELYPEMTEMPRERLVAAFSEYAAKVGMTTEDYLQVVIRETRENDEAMRRAVEEATGNAPAQSR</sequence>
<evidence type="ECO:0008006" key="5">
    <source>
        <dbReference type="Google" id="ProtNLM"/>
    </source>
</evidence>
<feature type="region of interest" description="Disordered" evidence="1">
    <location>
        <begin position="30"/>
        <end position="54"/>
    </location>
</feature>
<dbReference type="AlphaFoldDB" id="A0A923E4Y2"/>
<feature type="signal peptide" evidence="2">
    <location>
        <begin position="1"/>
        <end position="26"/>
    </location>
</feature>
<evidence type="ECO:0000256" key="1">
    <source>
        <dbReference type="SAM" id="MobiDB-lite"/>
    </source>
</evidence>
<feature type="chain" id="PRO_5038919283" description="DUF4296 domain-containing protein" evidence="2">
    <location>
        <begin position="27"/>
        <end position="127"/>
    </location>
</feature>
<keyword evidence="4" id="KW-1185">Reference proteome</keyword>
<comment type="caution">
    <text evidence="3">The sequence shown here is derived from an EMBL/GenBank/DDBJ whole genome shotgun (WGS) entry which is preliminary data.</text>
</comment>
<protein>
    <recommendedName>
        <fullName evidence="5">DUF4296 domain-containing protein</fullName>
    </recommendedName>
</protein>
<dbReference type="PROSITE" id="PS51257">
    <property type="entry name" value="PROKAR_LIPOPROTEIN"/>
    <property type="match status" value="1"/>
</dbReference>
<proteinExistence type="predicted"/>
<name>A0A923E4Y2_9ACTO</name>
<dbReference type="Proteomes" id="UP000617426">
    <property type="component" value="Unassembled WGS sequence"/>
</dbReference>
<accession>A0A923E4Y2</accession>
<evidence type="ECO:0000256" key="2">
    <source>
        <dbReference type="SAM" id="SignalP"/>
    </source>
</evidence>
<keyword evidence="2" id="KW-0732">Signal</keyword>